<dbReference type="PANTHER" id="PTHR43806:SF65">
    <property type="entry name" value="SERINE PROTEASE APRX"/>
    <property type="match status" value="1"/>
</dbReference>
<evidence type="ECO:0000256" key="4">
    <source>
        <dbReference type="ARBA" id="ARBA00022670"/>
    </source>
</evidence>
<dbReference type="Proteomes" id="UP000297014">
    <property type="component" value="Unassembled WGS sequence"/>
</dbReference>
<dbReference type="InterPro" id="IPR050131">
    <property type="entry name" value="Peptidase_S8_subtilisin-like"/>
</dbReference>
<dbReference type="PROSITE" id="PS00136">
    <property type="entry name" value="SUBTILASE_ASP"/>
    <property type="match status" value="1"/>
</dbReference>
<organism evidence="14 15">
    <name type="scientific">Alkalihalobacillus alcalophilus ATCC 27647 = CGMCC 1.3604</name>
    <dbReference type="NCBI Taxonomy" id="1218173"/>
    <lineage>
        <taxon>Bacteria</taxon>
        <taxon>Bacillati</taxon>
        <taxon>Bacillota</taxon>
        <taxon>Bacilli</taxon>
        <taxon>Bacillales</taxon>
        <taxon>Bacillaceae</taxon>
        <taxon>Alkalihalobacillus</taxon>
    </lineage>
</organism>
<evidence type="ECO:0000256" key="5">
    <source>
        <dbReference type="ARBA" id="ARBA00022729"/>
    </source>
</evidence>
<dbReference type="SUPFAM" id="SSF52743">
    <property type="entry name" value="Subtilisin-like"/>
    <property type="match status" value="1"/>
</dbReference>
<evidence type="ECO:0000256" key="2">
    <source>
        <dbReference type="ARBA" id="ARBA00022512"/>
    </source>
</evidence>
<dbReference type="Gene3D" id="3.50.30.30">
    <property type="match status" value="1"/>
</dbReference>
<feature type="active site" description="Charge relay system" evidence="8 9">
    <location>
        <position position="253"/>
    </location>
</feature>
<evidence type="ECO:0000256" key="10">
    <source>
        <dbReference type="RuleBase" id="RU003355"/>
    </source>
</evidence>
<feature type="signal peptide" evidence="11">
    <location>
        <begin position="1"/>
        <end position="29"/>
    </location>
</feature>
<feature type="active site" description="Charge relay system" evidence="8 9">
    <location>
        <position position="213"/>
    </location>
</feature>
<protein>
    <submittedName>
        <fullName evidence="14">Peptidase S8</fullName>
    </submittedName>
</protein>
<evidence type="ECO:0000256" key="9">
    <source>
        <dbReference type="PROSITE-ProRule" id="PRU01240"/>
    </source>
</evidence>
<dbReference type="InterPro" id="IPR003137">
    <property type="entry name" value="PA_domain"/>
</dbReference>
<dbReference type="AlphaFoldDB" id="A0A4S4JT92"/>
<dbReference type="Pfam" id="PF00082">
    <property type="entry name" value="Peptidase_S8"/>
    <property type="match status" value="1"/>
</dbReference>
<evidence type="ECO:0000256" key="3">
    <source>
        <dbReference type="ARBA" id="ARBA00022525"/>
    </source>
</evidence>
<keyword evidence="7 9" id="KW-0720">Serine protease</keyword>
<evidence type="ECO:0000313" key="15">
    <source>
        <dbReference type="Proteomes" id="UP000297014"/>
    </source>
</evidence>
<dbReference type="InterPro" id="IPR022398">
    <property type="entry name" value="Peptidase_S8_His-AS"/>
</dbReference>
<dbReference type="EMBL" id="JALP01000402">
    <property type="protein sequence ID" value="THG88281.1"/>
    <property type="molecule type" value="Genomic_DNA"/>
</dbReference>
<dbReference type="PRINTS" id="PR00723">
    <property type="entry name" value="SUBTILISIN"/>
</dbReference>
<dbReference type="CDD" id="cd02133">
    <property type="entry name" value="PA_C5a_like"/>
    <property type="match status" value="1"/>
</dbReference>
<reference evidence="14 15" key="1">
    <citation type="submission" date="2014-01" db="EMBL/GenBank/DDBJ databases">
        <title>Draft genome sequencing of Bacillus alcalophilus CGMCC 1.3604.</title>
        <authorList>
            <person name="Yang J."/>
            <person name="Diao L."/>
            <person name="Yang S."/>
        </authorList>
    </citation>
    <scope>NUCLEOTIDE SEQUENCE [LARGE SCALE GENOMIC DNA]</scope>
    <source>
        <strain evidence="14 15">CGMCC 1.3604</strain>
    </source>
</reference>
<dbReference type="InterPro" id="IPR000209">
    <property type="entry name" value="Peptidase_S8/S53_dom"/>
</dbReference>
<feature type="domain" description="PA" evidence="13">
    <location>
        <begin position="405"/>
        <end position="481"/>
    </location>
</feature>
<dbReference type="PROSITE" id="PS00137">
    <property type="entry name" value="SUBTILASE_HIS"/>
    <property type="match status" value="1"/>
</dbReference>
<name>A0A4S4JT92_ALKAL</name>
<comment type="caution">
    <text evidence="14">The sequence shown here is derived from an EMBL/GenBank/DDBJ whole genome shotgun (WGS) entry which is preliminary data.</text>
</comment>
<dbReference type="InterPro" id="IPR023827">
    <property type="entry name" value="Peptidase_S8_Asp-AS"/>
</dbReference>
<dbReference type="RefSeq" id="WP_003320621.1">
    <property type="nucleotide sequence ID" value="NZ_JALP01000402.1"/>
</dbReference>
<evidence type="ECO:0000256" key="7">
    <source>
        <dbReference type="ARBA" id="ARBA00022825"/>
    </source>
</evidence>
<sequence>MIFLKRVVAICLFMLMVIMPLCSQGHTYAQEAVVQSQQTKALTEVSGKANNSTATAHETTKSNLATGALTNHATSLIDIPQVDINVSSTQSPTELKRPIFSDDEEDLDRKEIVIVTAKGDMNELIEQIKAEVPEATIRKIFTRLYNGFTMELPKRELTKLEKMEDIERIDRLAYFEANIESSVPFIGAGPTKDLMSRNGTQLTGKGVKVAVIDTGIDYRHPDLQVNYQGGYDVVDDDEDPMETIASQGIPTLHGTHVAGIIAANGTLKGVAPEAELYVYRALGPGGQGTTEQVIEAIEKAVDDGVDIINLSLGNTVNGPDWPTSIALDKAVEAGVVAVTSNGNSGPKMWTVGSPGTSSKAISVGASAPPIQTPYVTIFGEDKELTLLPMGGTLPWNLKRDFSVIDAGYGTKEEFDEIEAKGKIAIIKRGLVPFNEKVIAAYNAGAEAVIIYNNLSGSFVGAIEGGVKLPAVSISKEDGEWLLQKMKKNKKDLNIRTIYRKEQDFIAPFSSRGPVTHSWEVKPDLVAPGVSINSTIPKGYLSLNGTSMSSPHVAGAAALILEAHPDWTPEQVKAALMNTSKKLYNNENDPYFPHEQGAGRIQVDKAVSAKTLVYPGAMTFGKWSKDDLRETRTISFTIDNQDDVTRTYHVVPPFDVPDGVQWKVPYAVTIAAGEKKEIELAVDLMPSVLAEGLHHGDIFIEGGKEKVAVPFVFFIEEPDYPRLMSFHFGHGDKEESYRYELYLPGGAEEVGIAVYNPDTFQFITYLDVQYDLGRGMVGGEIHDIGLEDGVYKALVYAKQEGREDTLEAWITIGAEIPPKSQGAEVN</sequence>
<dbReference type="InterPro" id="IPR015500">
    <property type="entry name" value="Peptidase_S8_subtilisin-rel"/>
</dbReference>
<keyword evidence="4 9" id="KW-0645">Protease</keyword>
<dbReference type="PROSITE" id="PS51892">
    <property type="entry name" value="SUBTILASE"/>
    <property type="match status" value="1"/>
</dbReference>
<evidence type="ECO:0000256" key="6">
    <source>
        <dbReference type="ARBA" id="ARBA00022801"/>
    </source>
</evidence>
<keyword evidence="3" id="KW-0964">Secreted</keyword>
<evidence type="ECO:0000259" key="12">
    <source>
        <dbReference type="Pfam" id="PF00082"/>
    </source>
</evidence>
<dbReference type="InterPro" id="IPR034213">
    <property type="entry name" value="S8_Vpr-like"/>
</dbReference>
<feature type="domain" description="Peptidase S8/S53" evidence="12">
    <location>
        <begin position="204"/>
        <end position="598"/>
    </location>
</feature>
<evidence type="ECO:0000313" key="14">
    <source>
        <dbReference type="EMBL" id="THG88281.1"/>
    </source>
</evidence>
<keyword evidence="5 11" id="KW-0732">Signal</keyword>
<dbReference type="Gene3D" id="3.40.50.200">
    <property type="entry name" value="Peptidase S8/S53 domain"/>
    <property type="match status" value="1"/>
</dbReference>
<accession>A0A4S4JT92</accession>
<dbReference type="InterPro" id="IPR036852">
    <property type="entry name" value="Peptidase_S8/S53_dom_sf"/>
</dbReference>
<comment type="similarity">
    <text evidence="1 9 10">Belongs to the peptidase S8 family.</text>
</comment>
<gene>
    <name evidence="14" type="ORF">AJ85_13640</name>
</gene>
<feature type="chain" id="PRO_5020775294" evidence="11">
    <location>
        <begin position="30"/>
        <end position="825"/>
    </location>
</feature>
<dbReference type="PANTHER" id="PTHR43806">
    <property type="entry name" value="PEPTIDASE S8"/>
    <property type="match status" value="1"/>
</dbReference>
<keyword evidence="2" id="KW-0134">Cell wall</keyword>
<evidence type="ECO:0000256" key="11">
    <source>
        <dbReference type="SAM" id="SignalP"/>
    </source>
</evidence>
<evidence type="ECO:0000256" key="1">
    <source>
        <dbReference type="ARBA" id="ARBA00011073"/>
    </source>
</evidence>
<dbReference type="Pfam" id="PF02225">
    <property type="entry name" value="PA"/>
    <property type="match status" value="1"/>
</dbReference>
<dbReference type="InterPro" id="IPR023828">
    <property type="entry name" value="Peptidase_S8_Ser-AS"/>
</dbReference>
<evidence type="ECO:0000256" key="8">
    <source>
        <dbReference type="PIRSR" id="PIRSR615500-1"/>
    </source>
</evidence>
<dbReference type="GO" id="GO:0004252">
    <property type="term" value="F:serine-type endopeptidase activity"/>
    <property type="evidence" value="ECO:0007669"/>
    <property type="project" value="UniProtKB-UniRule"/>
</dbReference>
<proteinExistence type="inferred from homology"/>
<dbReference type="GO" id="GO:0006508">
    <property type="term" value="P:proteolysis"/>
    <property type="evidence" value="ECO:0007669"/>
    <property type="project" value="UniProtKB-KW"/>
</dbReference>
<dbReference type="InterPro" id="IPR046450">
    <property type="entry name" value="PA_dom_sf"/>
</dbReference>
<feature type="active site" description="Charge relay system" evidence="8 9">
    <location>
        <position position="546"/>
    </location>
</feature>
<keyword evidence="6 9" id="KW-0378">Hydrolase</keyword>
<evidence type="ECO:0000259" key="13">
    <source>
        <dbReference type="Pfam" id="PF02225"/>
    </source>
</evidence>
<dbReference type="CDD" id="cd07474">
    <property type="entry name" value="Peptidases_S8_subtilisin_Vpr-like"/>
    <property type="match status" value="1"/>
</dbReference>
<dbReference type="SUPFAM" id="SSF52025">
    <property type="entry name" value="PA domain"/>
    <property type="match status" value="1"/>
</dbReference>
<dbReference type="PROSITE" id="PS00138">
    <property type="entry name" value="SUBTILASE_SER"/>
    <property type="match status" value="1"/>
</dbReference>